<feature type="region of interest" description="Disordered" evidence="1">
    <location>
        <begin position="1"/>
        <end position="35"/>
    </location>
</feature>
<dbReference type="EMBL" id="GBRH01273886">
    <property type="protein sequence ID" value="JAD24009.1"/>
    <property type="molecule type" value="Transcribed_RNA"/>
</dbReference>
<dbReference type="AlphaFoldDB" id="A0A0A8YDF1"/>
<evidence type="ECO:0000313" key="2">
    <source>
        <dbReference type="EMBL" id="JAD24009.1"/>
    </source>
</evidence>
<proteinExistence type="predicted"/>
<accession>A0A0A8YDF1</accession>
<sequence length="44" mass="5037">MESLVITSQLQPHKPTAPSRPHLTPPYPLRFSSPLGRRVTVRMR</sequence>
<feature type="compositionally biased region" description="Polar residues" evidence="1">
    <location>
        <begin position="1"/>
        <end position="11"/>
    </location>
</feature>
<reference evidence="2" key="2">
    <citation type="journal article" date="2015" name="Data Brief">
        <title>Shoot transcriptome of the giant reed, Arundo donax.</title>
        <authorList>
            <person name="Barrero R.A."/>
            <person name="Guerrero F.D."/>
            <person name="Moolhuijzen P."/>
            <person name="Goolsby J.A."/>
            <person name="Tidwell J."/>
            <person name="Bellgard S.E."/>
            <person name="Bellgard M.I."/>
        </authorList>
    </citation>
    <scope>NUCLEOTIDE SEQUENCE</scope>
    <source>
        <tissue evidence="2">Shoot tissue taken approximately 20 cm above the soil surface</tissue>
    </source>
</reference>
<reference evidence="2" key="1">
    <citation type="submission" date="2014-09" db="EMBL/GenBank/DDBJ databases">
        <authorList>
            <person name="Magalhaes I.L.F."/>
            <person name="Oliveira U."/>
            <person name="Santos F.R."/>
            <person name="Vidigal T.H.D.A."/>
            <person name="Brescovit A.D."/>
            <person name="Santos A.J."/>
        </authorList>
    </citation>
    <scope>NUCLEOTIDE SEQUENCE</scope>
    <source>
        <tissue evidence="2">Shoot tissue taken approximately 20 cm above the soil surface</tissue>
    </source>
</reference>
<organism evidence="2">
    <name type="scientific">Arundo donax</name>
    <name type="common">Giant reed</name>
    <name type="synonym">Donax arundinaceus</name>
    <dbReference type="NCBI Taxonomy" id="35708"/>
    <lineage>
        <taxon>Eukaryota</taxon>
        <taxon>Viridiplantae</taxon>
        <taxon>Streptophyta</taxon>
        <taxon>Embryophyta</taxon>
        <taxon>Tracheophyta</taxon>
        <taxon>Spermatophyta</taxon>
        <taxon>Magnoliopsida</taxon>
        <taxon>Liliopsida</taxon>
        <taxon>Poales</taxon>
        <taxon>Poaceae</taxon>
        <taxon>PACMAD clade</taxon>
        <taxon>Arundinoideae</taxon>
        <taxon>Arundineae</taxon>
        <taxon>Arundo</taxon>
    </lineage>
</organism>
<evidence type="ECO:0000256" key="1">
    <source>
        <dbReference type="SAM" id="MobiDB-lite"/>
    </source>
</evidence>
<name>A0A0A8YDF1_ARUDO</name>
<protein>
    <submittedName>
        <fullName evidence="2">Uncharacterized protein</fullName>
    </submittedName>
</protein>